<keyword evidence="5 9" id="KW-0378">Hydrolase</keyword>
<dbReference type="Pfam" id="PF04647">
    <property type="entry name" value="AgrB"/>
    <property type="match status" value="1"/>
</dbReference>
<feature type="transmembrane region" description="Helical" evidence="8">
    <location>
        <begin position="55"/>
        <end position="72"/>
    </location>
</feature>
<protein>
    <submittedName>
        <fullName evidence="9">Accessory gene regulator protein B</fullName>
        <ecNumber evidence="9">3.4.-.-</ecNumber>
    </submittedName>
</protein>
<feature type="transmembrane region" description="Helical" evidence="8">
    <location>
        <begin position="108"/>
        <end position="125"/>
    </location>
</feature>
<keyword evidence="7 8" id="KW-0472">Membrane</keyword>
<dbReference type="Proteomes" id="UP000693672">
    <property type="component" value="Unassembled WGS sequence"/>
</dbReference>
<feature type="transmembrane region" description="Helical" evidence="8">
    <location>
        <begin position="30"/>
        <end position="49"/>
    </location>
</feature>
<evidence type="ECO:0000256" key="2">
    <source>
        <dbReference type="ARBA" id="ARBA00022654"/>
    </source>
</evidence>
<keyword evidence="10" id="KW-1185">Reference proteome</keyword>
<keyword evidence="2" id="KW-0673">Quorum sensing</keyword>
<proteinExistence type="predicted"/>
<evidence type="ECO:0000256" key="5">
    <source>
        <dbReference type="ARBA" id="ARBA00022801"/>
    </source>
</evidence>
<evidence type="ECO:0000256" key="1">
    <source>
        <dbReference type="ARBA" id="ARBA00022475"/>
    </source>
</evidence>
<dbReference type="InterPro" id="IPR006741">
    <property type="entry name" value="AgrB"/>
</dbReference>
<dbReference type="EC" id="3.4.-.-" evidence="9"/>
<sequence length="173" mass="19335">MSIGSLAQSLAEAIVKNSSNPSANVKQIKLGLHIILNYLLVFVTVAIVSALLDNLFNAIVSFFAFALLRFFSGSSWHFKNDIHCYLFSSVALTVVPLINLHNDLFDPNYISLLLIIIFAPSSRRIKRKSVKGFVFKCISLLIVIFHICSFKIDAVTSIFLLQSLSLIPFRRSI</sequence>
<evidence type="ECO:0000256" key="7">
    <source>
        <dbReference type="ARBA" id="ARBA00023136"/>
    </source>
</evidence>
<dbReference type="GO" id="GO:0016020">
    <property type="term" value="C:membrane"/>
    <property type="evidence" value="ECO:0007669"/>
    <property type="project" value="InterPro"/>
</dbReference>
<dbReference type="RefSeq" id="WP_218096376.1">
    <property type="nucleotide sequence ID" value="NZ_CAJVAS010000096.1"/>
</dbReference>
<evidence type="ECO:0000313" key="9">
    <source>
        <dbReference type="EMBL" id="CAG7653305.1"/>
    </source>
</evidence>
<gene>
    <name evidence="9" type="primary">agrB_3</name>
    <name evidence="9" type="ORF">PAESOLCIP111_06736</name>
</gene>
<dbReference type="GO" id="GO:0006508">
    <property type="term" value="P:proteolysis"/>
    <property type="evidence" value="ECO:0007669"/>
    <property type="project" value="UniProtKB-KW"/>
</dbReference>
<dbReference type="AlphaFoldDB" id="A0A916NT59"/>
<keyword evidence="3" id="KW-0645">Protease</keyword>
<name>A0A916NT59_9BACL</name>
<keyword evidence="1" id="KW-1003">Cell membrane</keyword>
<dbReference type="EMBL" id="CAJVAS010000096">
    <property type="protein sequence ID" value="CAG7653305.1"/>
    <property type="molecule type" value="Genomic_DNA"/>
</dbReference>
<evidence type="ECO:0000313" key="10">
    <source>
        <dbReference type="Proteomes" id="UP000693672"/>
    </source>
</evidence>
<dbReference type="SMART" id="SM00793">
    <property type="entry name" value="AgrB"/>
    <property type="match status" value="1"/>
</dbReference>
<evidence type="ECO:0000256" key="8">
    <source>
        <dbReference type="SAM" id="Phobius"/>
    </source>
</evidence>
<dbReference type="GO" id="GO:0009372">
    <property type="term" value="P:quorum sensing"/>
    <property type="evidence" value="ECO:0007669"/>
    <property type="project" value="UniProtKB-KW"/>
</dbReference>
<feature type="transmembrane region" description="Helical" evidence="8">
    <location>
        <begin position="137"/>
        <end position="161"/>
    </location>
</feature>
<keyword evidence="4 8" id="KW-0812">Transmembrane</keyword>
<evidence type="ECO:0000256" key="6">
    <source>
        <dbReference type="ARBA" id="ARBA00022989"/>
    </source>
</evidence>
<dbReference type="GO" id="GO:0008233">
    <property type="term" value="F:peptidase activity"/>
    <property type="evidence" value="ECO:0007669"/>
    <property type="project" value="UniProtKB-KW"/>
</dbReference>
<evidence type="ECO:0000256" key="3">
    <source>
        <dbReference type="ARBA" id="ARBA00022670"/>
    </source>
</evidence>
<keyword evidence="6 8" id="KW-1133">Transmembrane helix</keyword>
<reference evidence="9" key="1">
    <citation type="submission" date="2021-06" db="EMBL/GenBank/DDBJ databases">
        <authorList>
            <person name="Criscuolo A."/>
        </authorList>
    </citation>
    <scope>NUCLEOTIDE SEQUENCE</scope>
    <source>
        <strain evidence="9">CIP111600</strain>
    </source>
</reference>
<accession>A0A916NT59</accession>
<comment type="caution">
    <text evidence="9">The sequence shown here is derived from an EMBL/GenBank/DDBJ whole genome shotgun (WGS) entry which is preliminary data.</text>
</comment>
<organism evidence="9 10">
    <name type="scientific">Paenibacillus solanacearum</name>
    <dbReference type="NCBI Taxonomy" id="2048548"/>
    <lineage>
        <taxon>Bacteria</taxon>
        <taxon>Bacillati</taxon>
        <taxon>Bacillota</taxon>
        <taxon>Bacilli</taxon>
        <taxon>Bacillales</taxon>
        <taxon>Paenibacillaceae</taxon>
        <taxon>Paenibacillus</taxon>
    </lineage>
</organism>
<evidence type="ECO:0000256" key="4">
    <source>
        <dbReference type="ARBA" id="ARBA00022692"/>
    </source>
</evidence>